<sequence>MPDQINISIINKTGDRFFLKKWDPPNHSGKWLEGVDGSAVSPEDSANGWVKSAGELLYTVGSLSSDRKFKVSWDMNGEGEYEDDGADIKCDHYFLSHNEVLYFVLYKGSSAPPRAEHKRKKRRWDGSHHVKDGEGFNYEDFGYDFKFFESY</sequence>
<evidence type="ECO:0000313" key="1">
    <source>
        <dbReference type="EMBL" id="EPS41289.1"/>
    </source>
</evidence>
<dbReference type="AlphaFoldDB" id="S8AEE1"/>
<reference evidence="2" key="2">
    <citation type="submission" date="2013-04" db="EMBL/GenBank/DDBJ databases">
        <title>Genomic mechanisms accounting for the adaptation to parasitism in nematode-trapping fungi.</title>
        <authorList>
            <person name="Ahren D.G."/>
        </authorList>
    </citation>
    <scope>NUCLEOTIDE SEQUENCE [LARGE SCALE GENOMIC DNA]</scope>
    <source>
        <strain evidence="2">CBS 200.50</strain>
    </source>
</reference>
<organism evidence="1 2">
    <name type="scientific">Dactylellina haptotyla (strain CBS 200.50)</name>
    <name type="common">Nematode-trapping fungus</name>
    <name type="synonym">Monacrosporium haptotylum</name>
    <dbReference type="NCBI Taxonomy" id="1284197"/>
    <lineage>
        <taxon>Eukaryota</taxon>
        <taxon>Fungi</taxon>
        <taxon>Dikarya</taxon>
        <taxon>Ascomycota</taxon>
        <taxon>Pezizomycotina</taxon>
        <taxon>Orbiliomycetes</taxon>
        <taxon>Orbiliales</taxon>
        <taxon>Orbiliaceae</taxon>
        <taxon>Dactylellina</taxon>
    </lineage>
</organism>
<dbReference type="EMBL" id="AQGS01000254">
    <property type="protein sequence ID" value="EPS41289.1"/>
    <property type="molecule type" value="Genomic_DNA"/>
</dbReference>
<accession>S8AEE1</accession>
<gene>
    <name evidence="1" type="ORF">H072_4872</name>
</gene>
<reference evidence="1 2" key="1">
    <citation type="journal article" date="2013" name="PLoS Genet.">
        <title>Genomic mechanisms accounting for the adaptation to parasitism in nematode-trapping fungi.</title>
        <authorList>
            <person name="Meerupati T."/>
            <person name="Andersson K.M."/>
            <person name="Friman E."/>
            <person name="Kumar D."/>
            <person name="Tunlid A."/>
            <person name="Ahren D."/>
        </authorList>
    </citation>
    <scope>NUCLEOTIDE SEQUENCE [LARGE SCALE GENOMIC DNA]</scope>
    <source>
        <strain evidence="1 2">CBS 200.50</strain>
    </source>
</reference>
<proteinExistence type="predicted"/>
<dbReference type="HOGENOM" id="CLU_1731404_0_0_1"/>
<keyword evidence="2" id="KW-1185">Reference proteome</keyword>
<name>S8AEE1_DACHA</name>
<dbReference type="OrthoDB" id="10386304at2759"/>
<evidence type="ECO:0000313" key="2">
    <source>
        <dbReference type="Proteomes" id="UP000015100"/>
    </source>
</evidence>
<comment type="caution">
    <text evidence="1">The sequence shown here is derived from an EMBL/GenBank/DDBJ whole genome shotgun (WGS) entry which is preliminary data.</text>
</comment>
<protein>
    <submittedName>
        <fullName evidence="1">Uncharacterized protein</fullName>
    </submittedName>
</protein>
<dbReference type="Proteomes" id="UP000015100">
    <property type="component" value="Unassembled WGS sequence"/>
</dbReference>